<evidence type="ECO:0000313" key="1">
    <source>
        <dbReference type="EMBL" id="OGC87083.1"/>
    </source>
</evidence>
<gene>
    <name evidence="1" type="ORF">A3B33_00470</name>
</gene>
<evidence type="ECO:0000313" key="2">
    <source>
        <dbReference type="Proteomes" id="UP000176943"/>
    </source>
</evidence>
<comment type="caution">
    <text evidence="1">The sequence shown here is derived from an EMBL/GenBank/DDBJ whole genome shotgun (WGS) entry which is preliminary data.</text>
</comment>
<dbReference type="AlphaFoldDB" id="A0A1F4Y185"/>
<accession>A0A1F4Y185</accession>
<name>A0A1F4Y185_9BACT</name>
<dbReference type="EMBL" id="MEWY01000007">
    <property type="protein sequence ID" value="OGC87083.1"/>
    <property type="molecule type" value="Genomic_DNA"/>
</dbReference>
<reference evidence="1 2" key="1">
    <citation type="journal article" date="2016" name="Nat. Commun.">
        <title>Thousands of microbial genomes shed light on interconnected biogeochemical processes in an aquifer system.</title>
        <authorList>
            <person name="Anantharaman K."/>
            <person name="Brown C.T."/>
            <person name="Hug L.A."/>
            <person name="Sharon I."/>
            <person name="Castelle C.J."/>
            <person name="Probst A.J."/>
            <person name="Thomas B.C."/>
            <person name="Singh A."/>
            <person name="Wilkins M.J."/>
            <person name="Karaoz U."/>
            <person name="Brodie E.L."/>
            <person name="Williams K.H."/>
            <person name="Hubbard S.S."/>
            <person name="Banfield J.F."/>
        </authorList>
    </citation>
    <scope>NUCLEOTIDE SEQUENCE [LARGE SCALE GENOMIC DNA]</scope>
</reference>
<protein>
    <submittedName>
        <fullName evidence="1">Uncharacterized protein</fullName>
    </submittedName>
</protein>
<sequence>MAVVRLAVPVYRRPVRSVLRRARRRLEYRSLRLVRRPNNGSLRRAIRYRPPRVALWMRSEDDSRILAVHADTLNLPFEHTAIFRPFMVFREDRIERQVSAFAADARRTVVSRTGAYCVWSHDRWNQFVCLPGRDGRE</sequence>
<proteinExistence type="predicted"/>
<organism evidence="1 2">
    <name type="scientific">Candidatus Adlerbacteria bacterium RIFCSPLOWO2_01_FULL_54_16</name>
    <dbReference type="NCBI Taxonomy" id="1797244"/>
    <lineage>
        <taxon>Bacteria</taxon>
        <taxon>Candidatus Adleribacteriota</taxon>
    </lineage>
</organism>
<dbReference type="Proteomes" id="UP000176943">
    <property type="component" value="Unassembled WGS sequence"/>
</dbReference>